<organism evidence="4 5">
    <name type="scientific">Candidatus Enterovibrio altilux</name>
    <dbReference type="NCBI Taxonomy" id="1927128"/>
    <lineage>
        <taxon>Bacteria</taxon>
        <taxon>Pseudomonadati</taxon>
        <taxon>Pseudomonadota</taxon>
        <taxon>Gammaproteobacteria</taxon>
        <taxon>Vibrionales</taxon>
        <taxon>Vibrionaceae</taxon>
        <taxon>Enterovibrio</taxon>
    </lineage>
</organism>
<keyword evidence="1" id="KW-0808">Transferase</keyword>
<evidence type="ECO:0000259" key="3">
    <source>
        <dbReference type="PROSITE" id="PS51186"/>
    </source>
</evidence>
<dbReference type="EMBL" id="CP020660">
    <property type="protein sequence ID" value="ATF09914.1"/>
    <property type="molecule type" value="Genomic_DNA"/>
</dbReference>
<dbReference type="InterPro" id="IPR051016">
    <property type="entry name" value="Diverse_Substrate_AcTransf"/>
</dbReference>
<keyword evidence="5" id="KW-1185">Reference proteome</keyword>
<dbReference type="RefSeq" id="WP_096619421.1">
    <property type="nucleotide sequence ID" value="NZ_CP020660.1"/>
</dbReference>
<feature type="domain" description="N-acetyltransferase" evidence="3">
    <location>
        <begin position="1"/>
        <end position="154"/>
    </location>
</feature>
<dbReference type="GO" id="GO:0008080">
    <property type="term" value="F:N-acetyltransferase activity"/>
    <property type="evidence" value="ECO:0007669"/>
    <property type="project" value="UniProtKB-ARBA"/>
</dbReference>
<protein>
    <recommendedName>
        <fullName evidence="3">N-acetyltransferase domain-containing protein</fullName>
    </recommendedName>
</protein>
<dbReference type="Proteomes" id="UP000218160">
    <property type="component" value="Chromosome 1"/>
</dbReference>
<dbReference type="CDD" id="cd04301">
    <property type="entry name" value="NAT_SF"/>
    <property type="match status" value="1"/>
</dbReference>
<evidence type="ECO:0000256" key="2">
    <source>
        <dbReference type="ARBA" id="ARBA00023315"/>
    </source>
</evidence>
<evidence type="ECO:0000256" key="1">
    <source>
        <dbReference type="ARBA" id="ARBA00022679"/>
    </source>
</evidence>
<reference evidence="5" key="1">
    <citation type="submission" date="2017-04" db="EMBL/GenBank/DDBJ databases">
        <title>Genome evolution of the luminous symbionts of deep sea anglerfish.</title>
        <authorList>
            <person name="Hendry T.A."/>
        </authorList>
    </citation>
    <scope>NUCLEOTIDE SEQUENCE [LARGE SCALE GENOMIC DNA]</scope>
</reference>
<dbReference type="PANTHER" id="PTHR10545">
    <property type="entry name" value="DIAMINE N-ACETYLTRANSFERASE"/>
    <property type="match status" value="1"/>
</dbReference>
<evidence type="ECO:0000313" key="4">
    <source>
        <dbReference type="EMBL" id="ATF09914.1"/>
    </source>
</evidence>
<dbReference type="KEGG" id="elux:BTN50_1438"/>
<gene>
    <name evidence="4" type="ORF">BTN50_1438</name>
</gene>
<dbReference type="Gene3D" id="3.40.630.30">
    <property type="match status" value="1"/>
</dbReference>
<dbReference type="PANTHER" id="PTHR10545:SF29">
    <property type="entry name" value="GH14572P-RELATED"/>
    <property type="match status" value="1"/>
</dbReference>
<dbReference type="AlphaFoldDB" id="A0A291BAA7"/>
<dbReference type="SUPFAM" id="SSF55729">
    <property type="entry name" value="Acyl-CoA N-acyltransferases (Nat)"/>
    <property type="match status" value="1"/>
</dbReference>
<dbReference type="PROSITE" id="PS51186">
    <property type="entry name" value="GNAT"/>
    <property type="match status" value="1"/>
</dbReference>
<proteinExistence type="predicted"/>
<dbReference type="InterPro" id="IPR000182">
    <property type="entry name" value="GNAT_dom"/>
</dbReference>
<sequence length="161" mass="18325">MNVSLLLHSIDSMSRLLDLSKEMHDYEALSFDVEHVTSAFTFLLSHPAQGEVFLIKLESEDICEIIGFIVVCYSFSIEFGGHIAVIDQIYLSQDWRRQGIGSHVLPNLEDHAVKQGCHAITLEVNIGNSGAREFYEQFNYIPRRQHFIMSKCLNHNGIIIT</sequence>
<accession>A0A291BAA7</accession>
<dbReference type="OrthoDB" id="9797417at2"/>
<keyword evidence="2" id="KW-0012">Acyltransferase</keyword>
<dbReference type="InterPro" id="IPR016181">
    <property type="entry name" value="Acyl_CoA_acyltransferase"/>
</dbReference>
<dbReference type="Pfam" id="PF00583">
    <property type="entry name" value="Acetyltransf_1"/>
    <property type="match status" value="1"/>
</dbReference>
<evidence type="ECO:0000313" key="5">
    <source>
        <dbReference type="Proteomes" id="UP000218160"/>
    </source>
</evidence>
<name>A0A291BAA7_9GAMM</name>